<protein>
    <submittedName>
        <fullName evidence="1">Uncharacterized protein</fullName>
    </submittedName>
</protein>
<dbReference type="EMBL" id="JANEYF010005896">
    <property type="protein sequence ID" value="KAJ8926453.1"/>
    <property type="molecule type" value="Genomic_DNA"/>
</dbReference>
<keyword evidence="2" id="KW-1185">Reference proteome</keyword>
<proteinExistence type="predicted"/>
<evidence type="ECO:0000313" key="2">
    <source>
        <dbReference type="Proteomes" id="UP001162156"/>
    </source>
</evidence>
<organism evidence="1 2">
    <name type="scientific">Rhamnusium bicolor</name>
    <dbReference type="NCBI Taxonomy" id="1586634"/>
    <lineage>
        <taxon>Eukaryota</taxon>
        <taxon>Metazoa</taxon>
        <taxon>Ecdysozoa</taxon>
        <taxon>Arthropoda</taxon>
        <taxon>Hexapoda</taxon>
        <taxon>Insecta</taxon>
        <taxon>Pterygota</taxon>
        <taxon>Neoptera</taxon>
        <taxon>Endopterygota</taxon>
        <taxon>Coleoptera</taxon>
        <taxon>Polyphaga</taxon>
        <taxon>Cucujiformia</taxon>
        <taxon>Chrysomeloidea</taxon>
        <taxon>Cerambycidae</taxon>
        <taxon>Lepturinae</taxon>
        <taxon>Rhagiini</taxon>
        <taxon>Rhamnusium</taxon>
    </lineage>
</organism>
<dbReference type="AlphaFoldDB" id="A0AAV8WJ09"/>
<comment type="caution">
    <text evidence="1">The sequence shown here is derived from an EMBL/GenBank/DDBJ whole genome shotgun (WGS) entry which is preliminary data.</text>
</comment>
<reference evidence="1" key="1">
    <citation type="journal article" date="2023" name="Insect Mol. Biol.">
        <title>Genome sequencing provides insights into the evolution of gene families encoding plant cell wall-degrading enzymes in longhorned beetles.</title>
        <authorList>
            <person name="Shin N.R."/>
            <person name="Okamura Y."/>
            <person name="Kirsch R."/>
            <person name="Pauchet Y."/>
        </authorList>
    </citation>
    <scope>NUCLEOTIDE SEQUENCE</scope>
    <source>
        <strain evidence="1">RBIC_L_NR</strain>
    </source>
</reference>
<evidence type="ECO:0000313" key="1">
    <source>
        <dbReference type="EMBL" id="KAJ8926453.1"/>
    </source>
</evidence>
<name>A0AAV8WJ09_9CUCU</name>
<sequence>MSFTEERVGCFLIGLSRLRSDLESHNRSYWDQLVFSLKDSIAQDIVKLQNYVDPSTAALTKQPVTIEEVGGIWYYSWKNIKGCTRGNK</sequence>
<dbReference type="Proteomes" id="UP001162156">
    <property type="component" value="Unassembled WGS sequence"/>
</dbReference>
<gene>
    <name evidence="1" type="ORF">NQ314_021242</name>
</gene>
<accession>A0AAV8WJ09</accession>